<dbReference type="InterPro" id="IPR029063">
    <property type="entry name" value="SAM-dependent_MTases_sf"/>
</dbReference>
<comment type="caution">
    <text evidence="13">The sequence shown here is derived from an EMBL/GenBank/DDBJ whole genome shotgun (WGS) entry which is preliminary data.</text>
</comment>
<feature type="coiled-coil region" evidence="8">
    <location>
        <begin position="762"/>
        <end position="796"/>
    </location>
</feature>
<comment type="catalytic activity">
    <reaction evidence="7">
        <text>a 2'-deoxyadenosine in DNA + S-adenosyl-L-methionine = an N(6)-methyl-2'-deoxyadenosine in DNA + S-adenosyl-L-homocysteine + H(+)</text>
        <dbReference type="Rhea" id="RHEA:15197"/>
        <dbReference type="Rhea" id="RHEA-COMP:12418"/>
        <dbReference type="Rhea" id="RHEA-COMP:12419"/>
        <dbReference type="ChEBI" id="CHEBI:15378"/>
        <dbReference type="ChEBI" id="CHEBI:57856"/>
        <dbReference type="ChEBI" id="CHEBI:59789"/>
        <dbReference type="ChEBI" id="CHEBI:90615"/>
        <dbReference type="ChEBI" id="CHEBI:90616"/>
        <dbReference type="EC" id="2.1.1.72"/>
    </reaction>
</comment>
<dbReference type="AlphaFoldDB" id="A0A552J5T8"/>
<evidence type="ECO:0000259" key="9">
    <source>
        <dbReference type="Pfam" id="PF07669"/>
    </source>
</evidence>
<evidence type="ECO:0000313" key="13">
    <source>
        <dbReference type="EMBL" id="TRU91119.1"/>
    </source>
</evidence>
<feature type="domain" description="TaqI-like C-terminal specificity" evidence="10">
    <location>
        <begin position="1036"/>
        <end position="1198"/>
    </location>
</feature>
<dbReference type="PANTHER" id="PTHR33841:SF1">
    <property type="entry name" value="DNA METHYLTRANSFERASE A"/>
    <property type="match status" value="1"/>
</dbReference>
<dbReference type="GO" id="GO:0009307">
    <property type="term" value="P:DNA restriction-modification system"/>
    <property type="evidence" value="ECO:0007669"/>
    <property type="project" value="UniProtKB-KW"/>
</dbReference>
<dbReference type="Pfam" id="PF12950">
    <property type="entry name" value="TaqI_C"/>
    <property type="match status" value="1"/>
</dbReference>
<feature type="domain" description="Type II methyltransferase M.TaqI-like" evidence="9">
    <location>
        <begin position="627"/>
        <end position="914"/>
    </location>
</feature>
<gene>
    <name evidence="13" type="ORF">EWV54_05400</name>
</gene>
<evidence type="ECO:0000256" key="3">
    <source>
        <dbReference type="ARBA" id="ARBA00022679"/>
    </source>
</evidence>
<protein>
    <recommendedName>
        <fullName evidence="1">site-specific DNA-methyltransferase (adenine-specific)</fullName>
        <ecNumber evidence="1">2.1.1.72</ecNumber>
    </recommendedName>
</protein>
<reference evidence="13 14" key="1">
    <citation type="submission" date="2019-01" db="EMBL/GenBank/DDBJ databases">
        <title>Coherence of Microcystis species and biogeography revealed through population genomics.</title>
        <authorList>
            <person name="Perez-Carrascal O.M."/>
            <person name="Terrat Y."/>
            <person name="Giani A."/>
            <person name="Fortin N."/>
            <person name="Tromas N."/>
            <person name="Shapiro B.J."/>
        </authorList>
    </citation>
    <scope>NUCLEOTIDE SEQUENCE [LARGE SCALE GENOMIC DNA]</scope>
    <source>
        <strain evidence="13">Mn_MB_F_20050700_S1D</strain>
    </source>
</reference>
<keyword evidence="3 13" id="KW-0808">Transferase</keyword>
<dbReference type="InterPro" id="IPR050953">
    <property type="entry name" value="N4_N6_ade-DNA_methylase"/>
</dbReference>
<evidence type="ECO:0000256" key="8">
    <source>
        <dbReference type="SAM" id="Coils"/>
    </source>
</evidence>
<evidence type="ECO:0000259" key="10">
    <source>
        <dbReference type="Pfam" id="PF12950"/>
    </source>
</evidence>
<dbReference type="Gene3D" id="3.40.50.150">
    <property type="entry name" value="Vaccinia Virus protein VP39"/>
    <property type="match status" value="2"/>
</dbReference>
<evidence type="ECO:0000256" key="4">
    <source>
        <dbReference type="ARBA" id="ARBA00022691"/>
    </source>
</evidence>
<dbReference type="Pfam" id="PF07669">
    <property type="entry name" value="Eco57I"/>
    <property type="match status" value="1"/>
</dbReference>
<keyword evidence="6" id="KW-0238">DNA-binding</keyword>
<dbReference type="Proteomes" id="UP000319191">
    <property type="component" value="Unassembled WGS sequence"/>
</dbReference>
<dbReference type="PANTHER" id="PTHR33841">
    <property type="entry name" value="DNA METHYLTRANSFERASE YEEA-RELATED"/>
    <property type="match status" value="1"/>
</dbReference>
<feature type="domain" description="DUF7814" evidence="12">
    <location>
        <begin position="240"/>
        <end position="466"/>
    </location>
</feature>
<evidence type="ECO:0000256" key="2">
    <source>
        <dbReference type="ARBA" id="ARBA00022603"/>
    </source>
</evidence>
<evidence type="ECO:0000313" key="14">
    <source>
        <dbReference type="Proteomes" id="UP000319191"/>
    </source>
</evidence>
<dbReference type="PRINTS" id="PR00507">
    <property type="entry name" value="N12N6MTFRASE"/>
</dbReference>
<dbReference type="EC" id="2.1.1.72" evidence="1"/>
<dbReference type="InterPro" id="IPR025931">
    <property type="entry name" value="TaqI_C"/>
</dbReference>
<proteinExistence type="predicted"/>
<keyword evidence="5" id="KW-0680">Restriction system</keyword>
<keyword evidence="4" id="KW-0949">S-adenosyl-L-methionine</keyword>
<dbReference type="Pfam" id="PF23653">
    <property type="entry name" value="DUF7149"/>
    <property type="match status" value="1"/>
</dbReference>
<dbReference type="InterPro" id="IPR011639">
    <property type="entry name" value="MethylTrfase_TaqI-like_dom"/>
</dbReference>
<dbReference type="GO" id="GO:0009007">
    <property type="term" value="F:site-specific DNA-methyltransferase (adenine-specific) activity"/>
    <property type="evidence" value="ECO:0007669"/>
    <property type="project" value="UniProtKB-EC"/>
</dbReference>
<dbReference type="PROSITE" id="PS00092">
    <property type="entry name" value="N6_MTASE"/>
    <property type="match status" value="1"/>
</dbReference>
<name>A0A552J5T8_9CHRO</name>
<dbReference type="GO" id="GO:0003677">
    <property type="term" value="F:DNA binding"/>
    <property type="evidence" value="ECO:0007669"/>
    <property type="project" value="UniProtKB-KW"/>
</dbReference>
<dbReference type="InterPro" id="IPR056716">
    <property type="entry name" value="DUF7814"/>
</dbReference>
<evidence type="ECO:0000259" key="11">
    <source>
        <dbReference type="Pfam" id="PF23653"/>
    </source>
</evidence>
<organism evidence="13 14">
    <name type="scientific">Microcystis novacekii Mn_MB_F_20050700_S1D</name>
    <dbReference type="NCBI Taxonomy" id="2486266"/>
    <lineage>
        <taxon>Bacteria</taxon>
        <taxon>Bacillati</taxon>
        <taxon>Cyanobacteriota</taxon>
        <taxon>Cyanophyceae</taxon>
        <taxon>Oscillatoriophycideae</taxon>
        <taxon>Chroococcales</taxon>
        <taxon>Microcystaceae</taxon>
        <taxon>Microcystis</taxon>
    </lineage>
</organism>
<dbReference type="GO" id="GO:0032259">
    <property type="term" value="P:methylation"/>
    <property type="evidence" value="ECO:0007669"/>
    <property type="project" value="UniProtKB-KW"/>
</dbReference>
<keyword evidence="8" id="KW-0175">Coiled coil</keyword>
<dbReference type="InterPro" id="IPR002052">
    <property type="entry name" value="DNA_methylase_N6_adenine_CS"/>
</dbReference>
<dbReference type="EMBL" id="SFAV01000069">
    <property type="protein sequence ID" value="TRU91119.1"/>
    <property type="molecule type" value="Genomic_DNA"/>
</dbReference>
<keyword evidence="2 13" id="KW-0489">Methyltransferase</keyword>
<accession>A0A552J5T8</accession>
<evidence type="ECO:0000256" key="6">
    <source>
        <dbReference type="ARBA" id="ARBA00023125"/>
    </source>
</evidence>
<evidence type="ECO:0000256" key="5">
    <source>
        <dbReference type="ARBA" id="ARBA00022747"/>
    </source>
</evidence>
<feature type="domain" description="DUF7149" evidence="11">
    <location>
        <begin position="7"/>
        <end position="239"/>
    </location>
</feature>
<dbReference type="InterPro" id="IPR055573">
    <property type="entry name" value="DUF7149"/>
</dbReference>
<evidence type="ECO:0000259" key="12">
    <source>
        <dbReference type="Pfam" id="PF25120"/>
    </source>
</evidence>
<evidence type="ECO:0000256" key="7">
    <source>
        <dbReference type="ARBA" id="ARBA00047942"/>
    </source>
</evidence>
<sequence length="1270" mass="147904">MKTENFSPRQALNKAFLRVKPNRSQVEKFQTHLRQLLGSINETESEEFHKNLLADFLKHSYYSPQHFINTKGRNDLVIHNGKESRDSVGVILEVKKPSNKSEMLGRDKLNCKALQELLLYFLRERITEKNLEIKQLIATNIYEWFIFDGNIFERLFAQNQELVRQFSDFETGRLTGKTTDFFYKQIGEPFLDSIVDSLTYTHFDLREYIQTIREDEHNLISLYKIFSPEHLLKLPFANDSNSLDKNFYSELLHIIGLTEIKEGGKKLIQRLQPAARQPGSLLENAISQVESLDKISRLPNPEEFGETEEERLFNIGLELGITWINRILFLKLLEAQIIRYHRGDKSLGFLNLSKIADYDDLNRLFFSVLAKKQSERSKDIQNIYTQVPYLNSSLFEPTELEQSTIVISNLRSENIEIFAGTVLKDSQGKKRTGEINALAYLFEFLNAYDFSSEGGEAIQEDNKTLINASVLGLIFEKINGYKDGSFFTPGFITMYMCRETIRRAVIEKFNQSQGWDCQSIEDVYNRIKDKRAANDIINSLKICDPAVGSGHFLVSGLNEIIAIKSELQILVDKEGKTLRDYRVEVVNDELIVTDDDGNIFEYNPRNRESQRVQETLFQEKQLLIEGCLFGVDINPNSVKICRLRLWIELLKNAYYKADNELETLPNIDINIKVGNSLISRFGLSNDLQVFSRKSRLSIESYKDAVRVYRNAEDKSQKREMERLIEEIKGSFRQTLQGDNPLKKRLRGLETDLYSLENQILLFEESAKEKKARERKISQLRNEIDKLRLEIEEIESGKIYHHAFEWRFEFPEVLDDKGNFLGFDVIIGNPPYIRQEELKNIKPILQKSYQSYTGIADLFVYFYERGLQILKNKGYLTYISSNKYFRSGYGEKLRQLLSDSTKIFNLVDFGDFPVFEEATAYPSIIALSKDKCDGNQFKALAWDKHRDQNITQFATILEQDYITITQANLSADGWKLESSQTLDLLAKLQKVGTPLGEYVKGRLYRGIITGLNEAFVIDSTTRNQLIAEHPSSAEVIKPFLRGRDVKRWYVDFAEQYLIKIESSENKTHPWSDKSKIEAEAIFSQTYPAIYARFQEFRDKLIKRDDQGRFFWELRSCKYWQEFEQPKIIIPAIVNNVEYTLDLCGYYSNDKTSICITDNPYCLLAILNSSIMWWFIQQIASSKQGGFFEFKPMYVSQIPIPNLTEYQKESLEKLVKKCLDYKKSDPKADTSELEKEIDKIVYKLYQLRYNEVRMIDPEFTMTEEEYEAIKIE</sequence>
<dbReference type="Pfam" id="PF25120">
    <property type="entry name" value="DUF7814"/>
    <property type="match status" value="1"/>
</dbReference>
<dbReference type="SUPFAM" id="SSF53335">
    <property type="entry name" value="S-adenosyl-L-methionine-dependent methyltransferases"/>
    <property type="match status" value="1"/>
</dbReference>
<evidence type="ECO:0000256" key="1">
    <source>
        <dbReference type="ARBA" id="ARBA00011900"/>
    </source>
</evidence>